<reference evidence="9 10" key="1">
    <citation type="submission" date="2021-02" db="EMBL/GenBank/DDBJ databases">
        <title>Bacillus sp. RD4P76, an endophyte from a halophyte.</title>
        <authorList>
            <person name="Sun J.-Q."/>
        </authorList>
    </citation>
    <scope>NUCLEOTIDE SEQUENCE [LARGE SCALE GENOMIC DNA]</scope>
    <source>
        <strain evidence="9 10">RD4P76</strain>
    </source>
</reference>
<dbReference type="CDD" id="cd07989">
    <property type="entry name" value="LPLAT_AGPAT-like"/>
    <property type="match status" value="1"/>
</dbReference>
<evidence type="ECO:0000259" key="8">
    <source>
        <dbReference type="SMART" id="SM00563"/>
    </source>
</evidence>
<dbReference type="InterPro" id="IPR002123">
    <property type="entry name" value="Plipid/glycerol_acylTrfase"/>
</dbReference>
<evidence type="ECO:0000313" key="9">
    <source>
        <dbReference type="EMBL" id="MBM6619354.1"/>
    </source>
</evidence>
<organism evidence="9 10">
    <name type="scientific">Bacillus suaedaesalsae</name>
    <dbReference type="NCBI Taxonomy" id="2810349"/>
    <lineage>
        <taxon>Bacteria</taxon>
        <taxon>Bacillati</taxon>
        <taxon>Bacillota</taxon>
        <taxon>Bacilli</taxon>
        <taxon>Bacillales</taxon>
        <taxon>Bacillaceae</taxon>
        <taxon>Bacillus</taxon>
    </lineage>
</organism>
<dbReference type="RefSeq" id="WP_204204812.1">
    <property type="nucleotide sequence ID" value="NZ_JAFELM010000043.1"/>
</dbReference>
<evidence type="ECO:0000256" key="1">
    <source>
        <dbReference type="ARBA" id="ARBA00005189"/>
    </source>
</evidence>
<keyword evidence="3 7" id="KW-0444">Lipid biosynthesis</keyword>
<keyword evidence="7" id="KW-0594">Phospholipid biosynthesis</keyword>
<evidence type="ECO:0000256" key="6">
    <source>
        <dbReference type="ARBA" id="ARBA00023315"/>
    </source>
</evidence>
<dbReference type="Proteomes" id="UP001518925">
    <property type="component" value="Unassembled WGS sequence"/>
</dbReference>
<dbReference type="Pfam" id="PF01553">
    <property type="entry name" value="Acyltransferase"/>
    <property type="match status" value="1"/>
</dbReference>
<dbReference type="NCBIfam" id="TIGR00530">
    <property type="entry name" value="AGP_acyltrn"/>
    <property type="match status" value="1"/>
</dbReference>
<evidence type="ECO:0000256" key="3">
    <source>
        <dbReference type="ARBA" id="ARBA00022516"/>
    </source>
</evidence>
<evidence type="ECO:0000256" key="4">
    <source>
        <dbReference type="ARBA" id="ARBA00022679"/>
    </source>
</evidence>
<comment type="caution">
    <text evidence="9">The sequence shown here is derived from an EMBL/GenBank/DDBJ whole genome shotgun (WGS) entry which is preliminary data.</text>
</comment>
<dbReference type="PANTHER" id="PTHR10434">
    <property type="entry name" value="1-ACYL-SN-GLYCEROL-3-PHOSPHATE ACYLTRANSFERASE"/>
    <property type="match status" value="1"/>
</dbReference>
<keyword evidence="4 7" id="KW-0808">Transferase</keyword>
<evidence type="ECO:0000256" key="5">
    <source>
        <dbReference type="ARBA" id="ARBA00023098"/>
    </source>
</evidence>
<comment type="pathway">
    <text evidence="1">Lipid metabolism.</text>
</comment>
<comment type="similarity">
    <text evidence="2 7">Belongs to the 1-acyl-sn-glycerol-3-phosphate acyltransferase family.</text>
</comment>
<dbReference type="InterPro" id="IPR004552">
    <property type="entry name" value="AGP_acyltrans"/>
</dbReference>
<dbReference type="PANTHER" id="PTHR10434:SF64">
    <property type="entry name" value="1-ACYL-SN-GLYCEROL-3-PHOSPHATE ACYLTRANSFERASE-RELATED"/>
    <property type="match status" value="1"/>
</dbReference>
<evidence type="ECO:0000313" key="10">
    <source>
        <dbReference type="Proteomes" id="UP001518925"/>
    </source>
</evidence>
<protein>
    <recommendedName>
        <fullName evidence="7">1-acyl-sn-glycerol-3-phosphate acyltransferase</fullName>
        <ecNumber evidence="7">2.3.1.51</ecNumber>
    </recommendedName>
</protein>
<dbReference type="SUPFAM" id="SSF69593">
    <property type="entry name" value="Glycerol-3-phosphate (1)-acyltransferase"/>
    <property type="match status" value="1"/>
</dbReference>
<sequence length="253" mass="28661">MLRTIYGFTYMWLYLLYSIPTLIKWKSSTFEHVSTQERDNLVHCLPKRWAKGVVKTTGAHVTVKGEDLLPKGPVLFVSNHQGNFDIPLLMGYVNKPLGFISKIEVKKLPIISHWMEVLPCIFMDRNDRRQSVRAIQEGARLLEKGHSMVIFPEGTRSKGGPVASFKSGSFRLATKSGVPIVPITIDGSYRLFEDKGFQFQPGDVTITIHSPIEYNEYENIEINELAILVQQKIASHIVVNVELHNHSSLSLDQ</sequence>
<comment type="catalytic activity">
    <reaction evidence="7">
        <text>a 1-acyl-sn-glycero-3-phosphate + an acyl-CoA = a 1,2-diacyl-sn-glycero-3-phosphate + CoA</text>
        <dbReference type="Rhea" id="RHEA:19709"/>
        <dbReference type="ChEBI" id="CHEBI:57287"/>
        <dbReference type="ChEBI" id="CHEBI:57970"/>
        <dbReference type="ChEBI" id="CHEBI:58342"/>
        <dbReference type="ChEBI" id="CHEBI:58608"/>
        <dbReference type="EC" id="2.3.1.51"/>
    </reaction>
</comment>
<dbReference type="GO" id="GO:0016746">
    <property type="term" value="F:acyltransferase activity"/>
    <property type="evidence" value="ECO:0007669"/>
    <property type="project" value="UniProtKB-KW"/>
</dbReference>
<dbReference type="SMART" id="SM00563">
    <property type="entry name" value="PlsC"/>
    <property type="match status" value="1"/>
</dbReference>
<name>A0ABS2DLI6_9BACI</name>
<feature type="domain" description="Phospholipid/glycerol acyltransferase" evidence="8">
    <location>
        <begin position="74"/>
        <end position="188"/>
    </location>
</feature>
<dbReference type="EMBL" id="JAFELM010000043">
    <property type="protein sequence ID" value="MBM6619354.1"/>
    <property type="molecule type" value="Genomic_DNA"/>
</dbReference>
<evidence type="ECO:0000256" key="2">
    <source>
        <dbReference type="ARBA" id="ARBA00008655"/>
    </source>
</evidence>
<dbReference type="EC" id="2.3.1.51" evidence="7"/>
<keyword evidence="6 7" id="KW-0012">Acyltransferase</keyword>
<keyword evidence="10" id="KW-1185">Reference proteome</keyword>
<keyword evidence="7" id="KW-1208">Phospholipid metabolism</keyword>
<accession>A0ABS2DLI6</accession>
<proteinExistence type="inferred from homology"/>
<evidence type="ECO:0000256" key="7">
    <source>
        <dbReference type="RuleBase" id="RU361267"/>
    </source>
</evidence>
<gene>
    <name evidence="9" type="ORF">JR050_16965</name>
</gene>
<comment type="domain">
    <text evidence="7">The HXXXXD motif is essential for acyltransferase activity and may constitute the binding site for the phosphate moiety of the glycerol-3-phosphate.</text>
</comment>
<keyword evidence="5 7" id="KW-0443">Lipid metabolism</keyword>